<reference evidence="5 6" key="1">
    <citation type="submission" date="2019-10" db="EMBL/GenBank/DDBJ databases">
        <title>Alkaliphilus serpentinus sp. nov. and Alkaliphilus pronyensis sp. nov., two novel anaerobic alkaliphilic species isolated from the serpentinized-hosted hydrothermal field of the Prony Bay (New Caledonia).</title>
        <authorList>
            <person name="Postec A."/>
        </authorList>
    </citation>
    <scope>NUCLEOTIDE SEQUENCE [LARGE SCALE GENOMIC DNA]</scope>
    <source>
        <strain evidence="5 6">LacV</strain>
    </source>
</reference>
<keyword evidence="3" id="KW-0804">Transcription</keyword>
<keyword evidence="2" id="KW-0238">DNA-binding</keyword>
<dbReference type="SUPFAM" id="SSF47413">
    <property type="entry name" value="lambda repressor-like DNA-binding domains"/>
    <property type="match status" value="1"/>
</dbReference>
<keyword evidence="1" id="KW-0805">Transcription regulation</keyword>
<dbReference type="CDD" id="cd00093">
    <property type="entry name" value="HTH_XRE"/>
    <property type="match status" value="1"/>
</dbReference>
<evidence type="ECO:0000313" key="5">
    <source>
        <dbReference type="EMBL" id="KAB3536092.1"/>
    </source>
</evidence>
<dbReference type="AlphaFoldDB" id="A0A6I0F406"/>
<dbReference type="SMART" id="SM00530">
    <property type="entry name" value="HTH_XRE"/>
    <property type="match status" value="1"/>
</dbReference>
<organism evidence="5 6">
    <name type="scientific">Alkaliphilus pronyensis</name>
    <dbReference type="NCBI Taxonomy" id="1482732"/>
    <lineage>
        <taxon>Bacteria</taxon>
        <taxon>Bacillati</taxon>
        <taxon>Bacillota</taxon>
        <taxon>Clostridia</taxon>
        <taxon>Peptostreptococcales</taxon>
        <taxon>Natronincolaceae</taxon>
        <taxon>Alkaliphilus</taxon>
    </lineage>
</organism>
<dbReference type="InterPro" id="IPR014710">
    <property type="entry name" value="RmlC-like_jellyroll"/>
</dbReference>
<dbReference type="Pfam" id="PF01381">
    <property type="entry name" value="HTH_3"/>
    <property type="match status" value="1"/>
</dbReference>
<keyword evidence="6" id="KW-1185">Reference proteome</keyword>
<dbReference type="InterPro" id="IPR010982">
    <property type="entry name" value="Lambda_DNA-bd_dom_sf"/>
</dbReference>
<evidence type="ECO:0000256" key="2">
    <source>
        <dbReference type="ARBA" id="ARBA00023125"/>
    </source>
</evidence>
<dbReference type="Proteomes" id="UP000432715">
    <property type="component" value="Unassembled WGS sequence"/>
</dbReference>
<dbReference type="InterPro" id="IPR013096">
    <property type="entry name" value="Cupin_2"/>
</dbReference>
<dbReference type="PROSITE" id="PS50943">
    <property type="entry name" value="HTH_CROC1"/>
    <property type="match status" value="1"/>
</dbReference>
<dbReference type="InterPro" id="IPR050807">
    <property type="entry name" value="TransReg_Diox_bact_type"/>
</dbReference>
<dbReference type="OrthoDB" id="9781521at2"/>
<dbReference type="InterPro" id="IPR001387">
    <property type="entry name" value="Cro/C1-type_HTH"/>
</dbReference>
<proteinExistence type="predicted"/>
<dbReference type="Pfam" id="PF07883">
    <property type="entry name" value="Cupin_2"/>
    <property type="match status" value="1"/>
</dbReference>
<dbReference type="Gene3D" id="2.60.120.10">
    <property type="entry name" value="Jelly Rolls"/>
    <property type="match status" value="1"/>
</dbReference>
<dbReference type="Gene3D" id="1.10.260.40">
    <property type="entry name" value="lambda repressor-like DNA-binding domains"/>
    <property type="match status" value="1"/>
</dbReference>
<dbReference type="GO" id="GO:0005829">
    <property type="term" value="C:cytosol"/>
    <property type="evidence" value="ECO:0007669"/>
    <property type="project" value="TreeGrafter"/>
</dbReference>
<dbReference type="InterPro" id="IPR011051">
    <property type="entry name" value="RmlC_Cupin_sf"/>
</dbReference>
<dbReference type="PANTHER" id="PTHR46797">
    <property type="entry name" value="HTH-TYPE TRANSCRIPTIONAL REGULATOR"/>
    <property type="match status" value="1"/>
</dbReference>
<dbReference type="SUPFAM" id="SSF51182">
    <property type="entry name" value="RmlC-like cupins"/>
    <property type="match status" value="1"/>
</dbReference>
<name>A0A6I0F406_9FIRM</name>
<dbReference type="RefSeq" id="WP_151860471.1">
    <property type="nucleotide sequence ID" value="NZ_WBZC01000013.1"/>
</dbReference>
<dbReference type="GO" id="GO:0003700">
    <property type="term" value="F:DNA-binding transcription factor activity"/>
    <property type="evidence" value="ECO:0007669"/>
    <property type="project" value="TreeGrafter"/>
</dbReference>
<evidence type="ECO:0000313" key="6">
    <source>
        <dbReference type="Proteomes" id="UP000432715"/>
    </source>
</evidence>
<dbReference type="EMBL" id="WBZC01000013">
    <property type="protein sequence ID" value="KAB3536092.1"/>
    <property type="molecule type" value="Genomic_DNA"/>
</dbReference>
<gene>
    <name evidence="5" type="ORF">F8154_04855</name>
</gene>
<dbReference type="GO" id="GO:0003677">
    <property type="term" value="F:DNA binding"/>
    <property type="evidence" value="ECO:0007669"/>
    <property type="project" value="UniProtKB-KW"/>
</dbReference>
<dbReference type="CDD" id="cd02209">
    <property type="entry name" value="cupin_XRE_C"/>
    <property type="match status" value="1"/>
</dbReference>
<accession>A0A6I0F406</accession>
<feature type="domain" description="HTH cro/C1-type" evidence="4">
    <location>
        <begin position="12"/>
        <end position="66"/>
    </location>
</feature>
<evidence type="ECO:0000256" key="3">
    <source>
        <dbReference type="ARBA" id="ARBA00023163"/>
    </source>
</evidence>
<protein>
    <submittedName>
        <fullName evidence="5">Helix-turn-helix domain-containing protein</fullName>
    </submittedName>
</protein>
<evidence type="ECO:0000256" key="1">
    <source>
        <dbReference type="ARBA" id="ARBA00023015"/>
    </source>
</evidence>
<sequence length="182" mass="20732">MDKMNNIIGQNIKVIRTRYGMTLDKVSQITGVSKSMLGQIERGTSTPTVTTLWKICNGLKVSFSTLMNNDNAEVAILNKKTLPSLKEDEVQALYTFIPFDLSRKFEMYNMEIKSGKSHYSEPHLGSIDEYVYVLSGNVEIHVENKIYKIEKGDMLHFNGNCEHHYVNNSSEAVELMVIIVYQ</sequence>
<comment type="caution">
    <text evidence="5">The sequence shown here is derived from an EMBL/GenBank/DDBJ whole genome shotgun (WGS) entry which is preliminary data.</text>
</comment>
<evidence type="ECO:0000259" key="4">
    <source>
        <dbReference type="PROSITE" id="PS50943"/>
    </source>
</evidence>
<dbReference type="PANTHER" id="PTHR46797:SF23">
    <property type="entry name" value="HTH-TYPE TRANSCRIPTIONAL REGULATOR SUTR"/>
    <property type="match status" value="1"/>
</dbReference>